<dbReference type="InterPro" id="IPR004398">
    <property type="entry name" value="RNA_MeTrfase_RsmD"/>
</dbReference>
<dbReference type="GO" id="GO:0003676">
    <property type="term" value="F:nucleic acid binding"/>
    <property type="evidence" value="ECO:0007669"/>
    <property type="project" value="InterPro"/>
</dbReference>
<dbReference type="SUPFAM" id="SSF53335">
    <property type="entry name" value="S-adenosyl-L-methionine-dependent methyltransferases"/>
    <property type="match status" value="1"/>
</dbReference>
<dbReference type="GO" id="GO:0008168">
    <property type="term" value="F:methyltransferase activity"/>
    <property type="evidence" value="ECO:0007669"/>
    <property type="project" value="UniProtKB-KW"/>
</dbReference>
<dbReference type="NCBIfam" id="TIGR00095">
    <property type="entry name" value="16S rRNA (guanine(966)-N(2))-methyltransferase RsmD"/>
    <property type="match status" value="1"/>
</dbReference>
<dbReference type="EMBL" id="CP012672">
    <property type="protein sequence ID" value="AUX37416.1"/>
    <property type="molecule type" value="Genomic_DNA"/>
</dbReference>
<sequence length="181" mass="18736">MRVIAGRLGGRRLAAPRGEGTRPTADRVREALFSSLGDITGALVCDLYAGTGALGIEALSRGARRAVFVESGRPALATLRENLAALGLADAARVVPLPVERALDLLADEGPFDLALLDPPYAALAKAAAAAARLAGPLGLLAPTGRLVLEHARRDPSPEIAGLTCAAIRTYGDTAVSFYER</sequence>
<dbReference type="Gene3D" id="3.40.50.150">
    <property type="entry name" value="Vaccinia Virus protein VP39"/>
    <property type="match status" value="1"/>
</dbReference>
<dbReference type="PANTHER" id="PTHR43542">
    <property type="entry name" value="METHYLTRANSFERASE"/>
    <property type="match status" value="1"/>
</dbReference>
<evidence type="ECO:0000256" key="2">
    <source>
        <dbReference type="ARBA" id="ARBA00022679"/>
    </source>
</evidence>
<protein>
    <submittedName>
        <fullName evidence="4">Methyltransferase</fullName>
        <ecNumber evidence="4">2.1.1.-</ecNumber>
    </submittedName>
</protein>
<dbReference type="GO" id="GO:0031167">
    <property type="term" value="P:rRNA methylation"/>
    <property type="evidence" value="ECO:0007669"/>
    <property type="project" value="InterPro"/>
</dbReference>
<evidence type="ECO:0000313" key="4">
    <source>
        <dbReference type="EMBL" id="AUX37416.1"/>
    </source>
</evidence>
<dbReference type="RefSeq" id="WP_129580048.1">
    <property type="nucleotide sequence ID" value="NZ_CP012672.1"/>
</dbReference>
<dbReference type="PIRSF" id="PIRSF004553">
    <property type="entry name" value="CHP00095"/>
    <property type="match status" value="1"/>
</dbReference>
<organism evidence="4 5">
    <name type="scientific">Sorangium cellulosum</name>
    <name type="common">Polyangium cellulosum</name>
    <dbReference type="NCBI Taxonomy" id="56"/>
    <lineage>
        <taxon>Bacteria</taxon>
        <taxon>Pseudomonadati</taxon>
        <taxon>Myxococcota</taxon>
        <taxon>Polyangia</taxon>
        <taxon>Polyangiales</taxon>
        <taxon>Polyangiaceae</taxon>
        <taxon>Sorangium</taxon>
    </lineage>
</organism>
<name>A0A4P2R3U7_SORCE</name>
<dbReference type="Pfam" id="PF03602">
    <property type="entry name" value="Cons_hypoth95"/>
    <property type="match status" value="1"/>
</dbReference>
<feature type="region of interest" description="Disordered" evidence="3">
    <location>
        <begin position="1"/>
        <end position="22"/>
    </location>
</feature>
<keyword evidence="2 4" id="KW-0808">Transferase</keyword>
<accession>A0A4P2R3U7</accession>
<dbReference type="InterPro" id="IPR029063">
    <property type="entry name" value="SAM-dependent_MTases_sf"/>
</dbReference>
<dbReference type="AlphaFoldDB" id="A0A4P2R3U7"/>
<evidence type="ECO:0000313" key="5">
    <source>
        <dbReference type="Proteomes" id="UP000295497"/>
    </source>
</evidence>
<gene>
    <name evidence="4" type="ORF">SOCE836_096390</name>
</gene>
<dbReference type="InterPro" id="IPR002052">
    <property type="entry name" value="DNA_methylase_N6_adenine_CS"/>
</dbReference>
<dbReference type="Proteomes" id="UP000295497">
    <property type="component" value="Chromosome"/>
</dbReference>
<dbReference type="PROSITE" id="PS00092">
    <property type="entry name" value="N6_MTASE"/>
    <property type="match status" value="1"/>
</dbReference>
<dbReference type="PANTHER" id="PTHR43542:SF1">
    <property type="entry name" value="METHYLTRANSFERASE"/>
    <property type="match status" value="1"/>
</dbReference>
<dbReference type="EC" id="2.1.1.-" evidence="4"/>
<evidence type="ECO:0000256" key="3">
    <source>
        <dbReference type="SAM" id="MobiDB-lite"/>
    </source>
</evidence>
<evidence type="ECO:0000256" key="1">
    <source>
        <dbReference type="ARBA" id="ARBA00022603"/>
    </source>
</evidence>
<proteinExistence type="predicted"/>
<keyword evidence="1 4" id="KW-0489">Methyltransferase</keyword>
<dbReference type="CDD" id="cd02440">
    <property type="entry name" value="AdoMet_MTases"/>
    <property type="match status" value="1"/>
</dbReference>
<reference evidence="4 5" key="1">
    <citation type="submission" date="2015-09" db="EMBL/GenBank/DDBJ databases">
        <title>Sorangium comparison.</title>
        <authorList>
            <person name="Zaburannyi N."/>
            <person name="Bunk B."/>
            <person name="Overmann J."/>
            <person name="Mueller R."/>
        </authorList>
    </citation>
    <scope>NUCLEOTIDE SEQUENCE [LARGE SCALE GENOMIC DNA]</scope>
    <source>
        <strain evidence="4 5">So ce836</strain>
    </source>
</reference>